<dbReference type="InterPro" id="IPR023170">
    <property type="entry name" value="HhH_base_excis_C"/>
</dbReference>
<keyword evidence="7" id="KW-1185">Reference proteome</keyword>
<dbReference type="GO" id="GO:0051539">
    <property type="term" value="F:4 iron, 4 sulfur cluster binding"/>
    <property type="evidence" value="ECO:0007669"/>
    <property type="project" value="UniProtKB-KW"/>
</dbReference>
<dbReference type="PIRSF" id="PIRSF001435">
    <property type="entry name" value="Nth"/>
    <property type="match status" value="1"/>
</dbReference>
<dbReference type="InterPro" id="IPR011257">
    <property type="entry name" value="DNA_glycosylase"/>
</dbReference>
<evidence type="ECO:0000256" key="2">
    <source>
        <dbReference type="ARBA" id="ARBA00022723"/>
    </source>
</evidence>
<keyword evidence="1" id="KW-0004">4Fe-4S</keyword>
<accession>A0A4S1CNB0</accession>
<protein>
    <submittedName>
        <fullName evidence="6">Endonuclease III domain-containing protein</fullName>
    </submittedName>
</protein>
<organism evidence="6 7">
    <name type="scientific">Geomonas terrae</name>
    <dbReference type="NCBI Taxonomy" id="2562681"/>
    <lineage>
        <taxon>Bacteria</taxon>
        <taxon>Pseudomonadati</taxon>
        <taxon>Thermodesulfobacteriota</taxon>
        <taxon>Desulfuromonadia</taxon>
        <taxon>Geobacterales</taxon>
        <taxon>Geobacteraceae</taxon>
        <taxon>Geomonas</taxon>
    </lineage>
</organism>
<reference evidence="6 7" key="1">
    <citation type="submission" date="2019-04" db="EMBL/GenBank/DDBJ databases">
        <title>Geobacter oryzae sp. nov., ferric-reducing bacteria isolated from paddy soil.</title>
        <authorList>
            <person name="Xu Z."/>
            <person name="Masuda Y."/>
            <person name="Itoh H."/>
            <person name="Senoo K."/>
        </authorList>
    </citation>
    <scope>NUCLEOTIDE SEQUENCE [LARGE SCALE GENOMIC DNA]</scope>
    <source>
        <strain evidence="6 7">Red111</strain>
    </source>
</reference>
<proteinExistence type="predicted"/>
<evidence type="ECO:0000313" key="6">
    <source>
        <dbReference type="EMBL" id="TGU75143.1"/>
    </source>
</evidence>
<keyword evidence="6" id="KW-0255">Endonuclease</keyword>
<dbReference type="SMART" id="SM00478">
    <property type="entry name" value="ENDO3c"/>
    <property type="match status" value="1"/>
</dbReference>
<name>A0A4S1CNB0_9BACT</name>
<gene>
    <name evidence="6" type="ORF">E4633_06750</name>
</gene>
<comment type="caution">
    <text evidence="6">The sequence shown here is derived from an EMBL/GenBank/DDBJ whole genome shotgun (WGS) entry which is preliminary data.</text>
</comment>
<dbReference type="SUPFAM" id="SSF48150">
    <property type="entry name" value="DNA-glycosylase"/>
    <property type="match status" value="1"/>
</dbReference>
<dbReference type="PANTHER" id="PTHR10359:SF19">
    <property type="entry name" value="DNA REPAIR GLYCOSYLASE MJ1434-RELATED"/>
    <property type="match status" value="1"/>
</dbReference>
<dbReference type="AlphaFoldDB" id="A0A4S1CNB0"/>
<keyword evidence="4" id="KW-0411">Iron-sulfur</keyword>
<keyword evidence="2" id="KW-0479">Metal-binding</keyword>
<dbReference type="Gene3D" id="1.10.1670.10">
    <property type="entry name" value="Helix-hairpin-Helix base-excision DNA repair enzymes (C-terminal)"/>
    <property type="match status" value="1"/>
</dbReference>
<dbReference type="GO" id="GO:0004519">
    <property type="term" value="F:endonuclease activity"/>
    <property type="evidence" value="ECO:0007669"/>
    <property type="project" value="UniProtKB-KW"/>
</dbReference>
<dbReference type="InterPro" id="IPR003265">
    <property type="entry name" value="HhH-GPD_domain"/>
</dbReference>
<evidence type="ECO:0000256" key="3">
    <source>
        <dbReference type="ARBA" id="ARBA00023004"/>
    </source>
</evidence>
<feature type="domain" description="HhH-GPD" evidence="5">
    <location>
        <begin position="48"/>
        <end position="206"/>
    </location>
</feature>
<dbReference type="GO" id="GO:0046872">
    <property type="term" value="F:metal ion binding"/>
    <property type="evidence" value="ECO:0007669"/>
    <property type="project" value="UniProtKB-KW"/>
</dbReference>
<dbReference type="CDD" id="cd00056">
    <property type="entry name" value="ENDO3c"/>
    <property type="match status" value="1"/>
</dbReference>
<dbReference type="Pfam" id="PF00730">
    <property type="entry name" value="HhH-GPD"/>
    <property type="match status" value="1"/>
</dbReference>
<evidence type="ECO:0000259" key="5">
    <source>
        <dbReference type="SMART" id="SM00478"/>
    </source>
</evidence>
<dbReference type="PANTHER" id="PTHR10359">
    <property type="entry name" value="A/G-SPECIFIC ADENINE GLYCOSYLASE/ENDONUCLEASE III"/>
    <property type="match status" value="1"/>
</dbReference>
<sequence length="229" mass="26110">MENNTGGETIPRRREQLMELFDALFKRYGALNWWPADTPFEVCVGAILTQNTNWGNVEKAIANLKREGLLSVEAIRDTQPERLAELIRPSGFFNVKTVRLKGFVEWLLTRHGSLDVMFAGEWRPLRDELVRVPGIGPETCDSILLYAGHKPSFVVDAYTRRLFSRLGLVSEKDDYHEVRALFMEHLPPDVPLFNEYHAQIVEHCKRHCRKTPVCDGCPLKAACCCATPL</sequence>
<keyword evidence="6" id="KW-0540">Nuclease</keyword>
<keyword evidence="6" id="KW-0378">Hydrolase</keyword>
<keyword evidence="3" id="KW-0408">Iron</keyword>
<dbReference type="Gene3D" id="1.10.340.30">
    <property type="entry name" value="Hypothetical protein, domain 2"/>
    <property type="match status" value="1"/>
</dbReference>
<evidence type="ECO:0000256" key="4">
    <source>
        <dbReference type="ARBA" id="ARBA00023014"/>
    </source>
</evidence>
<evidence type="ECO:0000256" key="1">
    <source>
        <dbReference type="ARBA" id="ARBA00022485"/>
    </source>
</evidence>
<dbReference type="EMBL" id="SRSC01000001">
    <property type="protein sequence ID" value="TGU75143.1"/>
    <property type="molecule type" value="Genomic_DNA"/>
</dbReference>
<dbReference type="GO" id="GO:0006284">
    <property type="term" value="P:base-excision repair"/>
    <property type="evidence" value="ECO:0007669"/>
    <property type="project" value="InterPro"/>
</dbReference>
<evidence type="ECO:0000313" key="7">
    <source>
        <dbReference type="Proteomes" id="UP000306416"/>
    </source>
</evidence>
<dbReference type="Proteomes" id="UP000306416">
    <property type="component" value="Unassembled WGS sequence"/>
</dbReference>
<dbReference type="RefSeq" id="WP_135869451.1">
    <property type="nucleotide sequence ID" value="NZ_SRSC01000001.1"/>
</dbReference>